<dbReference type="PANTHER" id="PTHR30485">
    <property type="entry name" value="NI/FE-HYDROGENASE 1 B-TYPE CYTOCHROME SUBUNIT"/>
    <property type="match status" value="1"/>
</dbReference>
<keyword evidence="9" id="KW-1185">Reference proteome</keyword>
<dbReference type="EMBL" id="JACHZF010000008">
    <property type="protein sequence ID" value="MBB3330442.1"/>
    <property type="molecule type" value="Genomic_DNA"/>
</dbReference>
<name>A0A7W5PAB6_9GAMM</name>
<evidence type="ECO:0000259" key="7">
    <source>
        <dbReference type="Pfam" id="PF01292"/>
    </source>
</evidence>
<feature type="transmembrane region" description="Helical" evidence="6">
    <location>
        <begin position="47"/>
        <end position="66"/>
    </location>
</feature>
<dbReference type="PANTHER" id="PTHR30485:SF2">
    <property type="entry name" value="BLL0597 PROTEIN"/>
    <property type="match status" value="1"/>
</dbReference>
<feature type="transmembrane region" description="Helical" evidence="6">
    <location>
        <begin position="153"/>
        <end position="172"/>
    </location>
</feature>
<dbReference type="InterPro" id="IPR016174">
    <property type="entry name" value="Di-haem_cyt_TM"/>
</dbReference>
<accession>A0A7W5PAB6</accession>
<evidence type="ECO:0000313" key="8">
    <source>
        <dbReference type="EMBL" id="MBB3330442.1"/>
    </source>
</evidence>
<dbReference type="GO" id="GO:0005886">
    <property type="term" value="C:plasma membrane"/>
    <property type="evidence" value="ECO:0007669"/>
    <property type="project" value="UniProtKB-SubCell"/>
</dbReference>
<keyword evidence="2" id="KW-1003">Cell membrane</keyword>
<keyword evidence="4 6" id="KW-1133">Transmembrane helix</keyword>
<organism evidence="8 9">
    <name type="scientific">Halomonas campaniensis</name>
    <dbReference type="NCBI Taxonomy" id="213554"/>
    <lineage>
        <taxon>Bacteria</taxon>
        <taxon>Pseudomonadati</taxon>
        <taxon>Pseudomonadota</taxon>
        <taxon>Gammaproteobacteria</taxon>
        <taxon>Oceanospirillales</taxon>
        <taxon>Halomonadaceae</taxon>
        <taxon>Halomonas</taxon>
    </lineage>
</organism>
<dbReference type="Pfam" id="PF01292">
    <property type="entry name" value="Ni_hydr_CYTB"/>
    <property type="match status" value="1"/>
</dbReference>
<protein>
    <submittedName>
        <fullName evidence="8">Cytochrome b</fullName>
    </submittedName>
</protein>
<dbReference type="GO" id="GO:0009055">
    <property type="term" value="F:electron transfer activity"/>
    <property type="evidence" value="ECO:0007669"/>
    <property type="project" value="InterPro"/>
</dbReference>
<evidence type="ECO:0000256" key="3">
    <source>
        <dbReference type="ARBA" id="ARBA00022692"/>
    </source>
</evidence>
<dbReference type="InterPro" id="IPR051542">
    <property type="entry name" value="Hydrogenase_cytochrome"/>
</dbReference>
<dbReference type="GO" id="GO:0020037">
    <property type="term" value="F:heme binding"/>
    <property type="evidence" value="ECO:0007669"/>
    <property type="project" value="TreeGrafter"/>
</dbReference>
<comment type="subcellular location">
    <subcellularLocation>
        <location evidence="1">Cell membrane</location>
        <topology evidence="1">Multi-pass membrane protein</topology>
    </subcellularLocation>
</comment>
<feature type="domain" description="Cytochrome b561 bacterial/Ni-hydrogenase" evidence="7">
    <location>
        <begin position="6"/>
        <end position="184"/>
    </location>
</feature>
<proteinExistence type="predicted"/>
<dbReference type="RefSeq" id="WP_183330564.1">
    <property type="nucleotide sequence ID" value="NZ_JACHZF010000008.1"/>
</dbReference>
<keyword evidence="5 6" id="KW-0472">Membrane</keyword>
<reference evidence="8 9" key="1">
    <citation type="submission" date="2020-08" db="EMBL/GenBank/DDBJ databases">
        <title>Genomic Encyclopedia of Archaeal and Bacterial Type Strains, Phase II (KMG-II): from individual species to whole genera.</title>
        <authorList>
            <person name="Goeker M."/>
        </authorList>
    </citation>
    <scope>NUCLEOTIDE SEQUENCE [LARGE SCALE GENOMIC DNA]</scope>
    <source>
        <strain evidence="8 9">5AG</strain>
    </source>
</reference>
<evidence type="ECO:0000256" key="2">
    <source>
        <dbReference type="ARBA" id="ARBA00022475"/>
    </source>
</evidence>
<keyword evidence="3 6" id="KW-0812">Transmembrane</keyword>
<feature type="transmembrane region" description="Helical" evidence="6">
    <location>
        <begin position="9"/>
        <end position="27"/>
    </location>
</feature>
<evidence type="ECO:0000256" key="5">
    <source>
        <dbReference type="ARBA" id="ARBA00023136"/>
    </source>
</evidence>
<dbReference type="AlphaFoldDB" id="A0A7W5PAB6"/>
<dbReference type="GO" id="GO:0022904">
    <property type="term" value="P:respiratory electron transport chain"/>
    <property type="evidence" value="ECO:0007669"/>
    <property type="project" value="InterPro"/>
</dbReference>
<evidence type="ECO:0000256" key="1">
    <source>
        <dbReference type="ARBA" id="ARBA00004651"/>
    </source>
</evidence>
<evidence type="ECO:0000256" key="6">
    <source>
        <dbReference type="SAM" id="Phobius"/>
    </source>
</evidence>
<gene>
    <name evidence="8" type="ORF">BDK63_001308</name>
</gene>
<comment type="caution">
    <text evidence="8">The sequence shown here is derived from an EMBL/GenBank/DDBJ whole genome shotgun (WGS) entry which is preliminary data.</text>
</comment>
<sequence length="227" mass="24861">MTRLKVWELPVRIFHWGLVGGVALAFYTMKTGGAPFVFPMDIHARAGYVLLGLLLFRWLWGLVGGFHARFSSFLRSPATLVGYARRLLTGRPPAYAGHNPLGGIMVVVMLLSLSFQAASGLFLTDDIFFSGPLHGLVERDTARTLKSLHHLNANLLLALIAAHLLALVVHRLKGERLVGAMITGRKTLHAVPEDQPAETPVPRRVSPWVALGVIALSALPVLWLWNA</sequence>
<evidence type="ECO:0000313" key="9">
    <source>
        <dbReference type="Proteomes" id="UP000553442"/>
    </source>
</evidence>
<dbReference type="SUPFAM" id="SSF81342">
    <property type="entry name" value="Transmembrane di-heme cytochromes"/>
    <property type="match status" value="1"/>
</dbReference>
<feature type="transmembrane region" description="Helical" evidence="6">
    <location>
        <begin position="205"/>
        <end position="225"/>
    </location>
</feature>
<dbReference type="Gene3D" id="1.20.950.20">
    <property type="entry name" value="Transmembrane di-heme cytochromes, Chain C"/>
    <property type="match status" value="1"/>
</dbReference>
<dbReference type="InterPro" id="IPR011577">
    <property type="entry name" value="Cyt_b561_bac/Ni-Hgenase"/>
</dbReference>
<feature type="transmembrane region" description="Helical" evidence="6">
    <location>
        <begin position="101"/>
        <end position="123"/>
    </location>
</feature>
<evidence type="ECO:0000256" key="4">
    <source>
        <dbReference type="ARBA" id="ARBA00022989"/>
    </source>
</evidence>
<dbReference type="Proteomes" id="UP000553442">
    <property type="component" value="Unassembled WGS sequence"/>
</dbReference>